<feature type="region of interest" description="Disordered" evidence="2">
    <location>
        <begin position="48"/>
        <end position="99"/>
    </location>
</feature>
<keyword evidence="4" id="KW-1185">Reference proteome</keyword>
<proteinExistence type="predicted"/>
<gene>
    <name evidence="3" type="ORF">CVV65_08765</name>
</gene>
<feature type="coiled-coil region" evidence="1">
    <location>
        <begin position="9"/>
        <end position="47"/>
    </location>
</feature>
<evidence type="ECO:0000313" key="4">
    <source>
        <dbReference type="Proteomes" id="UP000231932"/>
    </source>
</evidence>
<evidence type="ECO:0000313" key="3">
    <source>
        <dbReference type="EMBL" id="ATY85002.1"/>
    </source>
</evidence>
<evidence type="ECO:0000256" key="1">
    <source>
        <dbReference type="SAM" id="Coils"/>
    </source>
</evidence>
<dbReference type="Proteomes" id="UP000231932">
    <property type="component" value="Chromosome"/>
</dbReference>
<sequence length="155" mass="17313">MDPQWEELIRRIQEENDLLLDEIERLLEERDEAIRALEQKILLLEQQLKSRMPRSGDSAVPPGGQNPAEGRADLSQDSGGRAEIHLGEDRARGYPGGEELPGFTARVSLSMEEWAKRSGRGVGEVQLMAALAERRRRRPIGTQSNQKTATPDCNG</sequence>
<evidence type="ECO:0000256" key="2">
    <source>
        <dbReference type="SAM" id="MobiDB-lite"/>
    </source>
</evidence>
<feature type="compositionally biased region" description="Basic and acidic residues" evidence="2">
    <location>
        <begin position="70"/>
        <end position="92"/>
    </location>
</feature>
<dbReference type="KEGG" id="kyr:CVV65_08765"/>
<feature type="compositionally biased region" description="Polar residues" evidence="2">
    <location>
        <begin position="141"/>
        <end position="155"/>
    </location>
</feature>
<dbReference type="RefSeq" id="WP_100667801.1">
    <property type="nucleotide sequence ID" value="NZ_CP024955.1"/>
</dbReference>
<dbReference type="EMBL" id="CP024955">
    <property type="protein sequence ID" value="ATY85002.1"/>
    <property type="molecule type" value="Genomic_DNA"/>
</dbReference>
<protein>
    <submittedName>
        <fullName evidence="3">Uncharacterized protein</fullName>
    </submittedName>
</protein>
<keyword evidence="1" id="KW-0175">Coiled coil</keyword>
<name>A0A2K8N996_9BACL</name>
<organism evidence="3 4">
    <name type="scientific">Kyrpidia spormannii</name>
    <dbReference type="NCBI Taxonomy" id="2055160"/>
    <lineage>
        <taxon>Bacteria</taxon>
        <taxon>Bacillati</taxon>
        <taxon>Bacillota</taxon>
        <taxon>Bacilli</taxon>
        <taxon>Bacillales</taxon>
        <taxon>Alicyclobacillaceae</taxon>
        <taxon>Kyrpidia</taxon>
    </lineage>
</organism>
<dbReference type="OrthoDB" id="9841994at2"/>
<feature type="region of interest" description="Disordered" evidence="2">
    <location>
        <begin position="133"/>
        <end position="155"/>
    </location>
</feature>
<reference evidence="4" key="1">
    <citation type="submission" date="2017-11" db="EMBL/GenBank/DDBJ databases">
        <title>Complete Genome Sequence of Kyrpidia sp. Strain EA-1, a thermophilic, hydrogen-oxidizing Bacterium, isolated from the Azores.</title>
        <authorList>
            <person name="Reiner J.E."/>
            <person name="Lapp C.J."/>
            <person name="Bunk B."/>
            <person name="Gescher J."/>
        </authorList>
    </citation>
    <scope>NUCLEOTIDE SEQUENCE [LARGE SCALE GENOMIC DNA]</scope>
    <source>
        <strain evidence="4">EA-1</strain>
    </source>
</reference>
<accession>A0A2K8N996</accession>
<dbReference type="AlphaFoldDB" id="A0A2K8N996"/>